<dbReference type="Pfam" id="PF06180">
    <property type="entry name" value="CbiK"/>
    <property type="match status" value="1"/>
</dbReference>
<dbReference type="GO" id="GO:0016852">
    <property type="term" value="F:sirohydrochlorin cobaltochelatase activity"/>
    <property type="evidence" value="ECO:0007669"/>
    <property type="project" value="InterPro"/>
</dbReference>
<dbReference type="EMBL" id="CP040098">
    <property type="protein sequence ID" value="QCQ20978.1"/>
    <property type="molecule type" value="Genomic_DNA"/>
</dbReference>
<keyword evidence="2" id="KW-1185">Reference proteome</keyword>
<dbReference type="AlphaFoldDB" id="A0A4P8KZS3"/>
<dbReference type="SUPFAM" id="SSF53800">
    <property type="entry name" value="Chelatase"/>
    <property type="match status" value="1"/>
</dbReference>
<evidence type="ECO:0000313" key="1">
    <source>
        <dbReference type="EMBL" id="QCQ20978.1"/>
    </source>
</evidence>
<sequence>MRRPKGCRSSGRRSGCAANAEQERSWKMPKVRAMRVTVCLAILMSMVCLFERTEALAKKHKECPAKKAVLLVAFGTSLPEAQKPYEIIEDRVRAAFPGVEVRWAYTSSIVRRKLAEEGAAVDSPETAMAGLMDDRFTHVAILSLHTIPGKEFHDLYQNARLFSLMAGGFQKVAVARPLLSSQQDMERVAAAMVNALPASRRPGDAVVFMGHGSAHHPADAIYGAMNALWQETDPDVYLATVDGHPPFERVLAKLKERKTTKAYLVPFMLVAGDHARNDMAGPGPDSWKSVLERENIQAEPVFVGTGEISGVVDVWLEHLQSAFDEL</sequence>
<protein>
    <submittedName>
        <fullName evidence="1">Sirohydrochlorin cobaltochelatase</fullName>
    </submittedName>
</protein>
<proteinExistence type="predicted"/>
<dbReference type="KEGG" id="dax:FDQ92_01445"/>
<organism evidence="1 2">
    <name type="scientific">Desulfoglaeba alkanexedens ALDC</name>
    <dbReference type="NCBI Taxonomy" id="980445"/>
    <lineage>
        <taxon>Bacteria</taxon>
        <taxon>Pseudomonadati</taxon>
        <taxon>Thermodesulfobacteriota</taxon>
        <taxon>Syntrophobacteria</taxon>
        <taxon>Syntrophobacterales</taxon>
        <taxon>Syntrophobacteraceae</taxon>
        <taxon>Desulfoglaeba</taxon>
    </lineage>
</organism>
<name>A0A4P8KZS3_9BACT</name>
<reference evidence="1 2" key="1">
    <citation type="submission" date="2019-05" db="EMBL/GenBank/DDBJ databases">
        <title>The Complete Genome Sequence of the n-alkane-degrading Desulfoglaeba alkanexedens ALDC reveals multiple alkylsuccinate synthase gene clusters.</title>
        <authorList>
            <person name="Callaghan A.V."/>
            <person name="Davidova I.A."/>
            <person name="Duncan K.E."/>
            <person name="Morris B."/>
            <person name="McInerney M.J."/>
        </authorList>
    </citation>
    <scope>NUCLEOTIDE SEQUENCE [LARGE SCALE GENOMIC DNA]</scope>
    <source>
        <strain evidence="1 2">ALDC</strain>
    </source>
</reference>
<reference evidence="1 2" key="2">
    <citation type="submission" date="2019-05" db="EMBL/GenBank/DDBJ databases">
        <authorList>
            <person name="Suflita J.M."/>
            <person name="Marks C.R."/>
        </authorList>
    </citation>
    <scope>NUCLEOTIDE SEQUENCE [LARGE SCALE GENOMIC DNA]</scope>
    <source>
        <strain evidence="1 2">ALDC</strain>
    </source>
</reference>
<accession>A0A4P8KZS3</accession>
<evidence type="ECO:0000313" key="2">
    <source>
        <dbReference type="Proteomes" id="UP000298602"/>
    </source>
</evidence>
<dbReference type="CDD" id="cd03413">
    <property type="entry name" value="CbiK_C"/>
    <property type="match status" value="1"/>
</dbReference>
<dbReference type="Proteomes" id="UP000298602">
    <property type="component" value="Chromosome"/>
</dbReference>
<dbReference type="OrthoDB" id="9770331at2"/>
<dbReference type="InterPro" id="IPR010388">
    <property type="entry name" value="Anaerobic_Co-chelatase"/>
</dbReference>
<dbReference type="Gene3D" id="3.40.50.1400">
    <property type="match status" value="2"/>
</dbReference>
<dbReference type="CDD" id="cd03412">
    <property type="entry name" value="CbiK_N"/>
    <property type="match status" value="1"/>
</dbReference>
<gene>
    <name evidence="1" type="ORF">FDQ92_01445</name>
</gene>
<dbReference type="GO" id="GO:0019251">
    <property type="term" value="P:anaerobic cobalamin biosynthetic process"/>
    <property type="evidence" value="ECO:0007669"/>
    <property type="project" value="InterPro"/>
</dbReference>